<evidence type="ECO:0000313" key="3">
    <source>
        <dbReference type="EMBL" id="QKX55649.1"/>
    </source>
</evidence>
<dbReference type="GeneID" id="55990253"/>
<gene>
    <name evidence="3" type="ORF">TRUGW13939_02746</name>
</gene>
<sequence>MRVISLVAALPALAAAQAQIPLGDQVRGWFDKVKSFVPSTPPAPAAVPVENVAQKAAGKIAEKVVTPLNLNNWDSVLEPSAQPQEWLVYVTGGNKTCLGRCGQPDKAWNDSVPLFAADPTSPNLATLDCEKESILCSVWAAGPPTVWHFQLPQVHPGEARPPVPLHIVNLNHTTVTPETVYEIHGEKTWQKEDAYEGLLHPFDGQLAEYGLNVPLGYVMYGFSVVPSWLMMIGISFLSRTVMGRRMRNPGQIAGRGGN</sequence>
<evidence type="ECO:0000313" key="4">
    <source>
        <dbReference type="Proteomes" id="UP000509510"/>
    </source>
</evidence>
<dbReference type="OrthoDB" id="1733656at2759"/>
<dbReference type="KEGG" id="trg:TRUGW13939_02746"/>
<keyword evidence="1" id="KW-0472">Membrane</keyword>
<organism evidence="3 4">
    <name type="scientific">Talaromyces rugulosus</name>
    <name type="common">Penicillium rugulosum</name>
    <dbReference type="NCBI Taxonomy" id="121627"/>
    <lineage>
        <taxon>Eukaryota</taxon>
        <taxon>Fungi</taxon>
        <taxon>Dikarya</taxon>
        <taxon>Ascomycota</taxon>
        <taxon>Pezizomycotina</taxon>
        <taxon>Eurotiomycetes</taxon>
        <taxon>Eurotiomycetidae</taxon>
        <taxon>Eurotiales</taxon>
        <taxon>Trichocomaceae</taxon>
        <taxon>Talaromyces</taxon>
        <taxon>Talaromyces sect. Islandici</taxon>
    </lineage>
</organism>
<accession>A0A7H8QP59</accession>
<keyword evidence="4" id="KW-1185">Reference proteome</keyword>
<feature type="signal peptide" evidence="2">
    <location>
        <begin position="1"/>
        <end position="18"/>
    </location>
</feature>
<protein>
    <recommendedName>
        <fullName evidence="5">Peptidyl-tRNA hydrolase</fullName>
    </recommendedName>
</protein>
<dbReference type="Proteomes" id="UP000509510">
    <property type="component" value="Chromosome II"/>
</dbReference>
<dbReference type="RefSeq" id="XP_035341827.1">
    <property type="nucleotide sequence ID" value="XM_035485934.1"/>
</dbReference>
<name>A0A7H8QP59_TALRU</name>
<dbReference type="AlphaFoldDB" id="A0A7H8QP59"/>
<keyword evidence="1" id="KW-1133">Transmembrane helix</keyword>
<reference evidence="4" key="1">
    <citation type="submission" date="2020-06" db="EMBL/GenBank/DDBJ databases">
        <title>A chromosome-scale genome assembly of Talaromyces rugulosus W13939.</title>
        <authorList>
            <person name="Wang B."/>
            <person name="Guo L."/>
            <person name="Ye K."/>
            <person name="Wang L."/>
        </authorList>
    </citation>
    <scope>NUCLEOTIDE SEQUENCE [LARGE SCALE GENOMIC DNA]</scope>
    <source>
        <strain evidence="4">W13939</strain>
    </source>
</reference>
<keyword evidence="2" id="KW-0732">Signal</keyword>
<feature type="chain" id="PRO_5028924801" description="Peptidyl-tRNA hydrolase" evidence="2">
    <location>
        <begin position="19"/>
        <end position="258"/>
    </location>
</feature>
<proteinExistence type="predicted"/>
<dbReference type="EMBL" id="CP055899">
    <property type="protein sequence ID" value="QKX55649.1"/>
    <property type="molecule type" value="Genomic_DNA"/>
</dbReference>
<keyword evidence="1" id="KW-0812">Transmembrane</keyword>
<evidence type="ECO:0008006" key="5">
    <source>
        <dbReference type="Google" id="ProtNLM"/>
    </source>
</evidence>
<evidence type="ECO:0000256" key="2">
    <source>
        <dbReference type="SAM" id="SignalP"/>
    </source>
</evidence>
<evidence type="ECO:0000256" key="1">
    <source>
        <dbReference type="SAM" id="Phobius"/>
    </source>
</evidence>
<feature type="transmembrane region" description="Helical" evidence="1">
    <location>
        <begin position="217"/>
        <end position="237"/>
    </location>
</feature>